<reference evidence="3" key="1">
    <citation type="submission" date="2023-08" db="EMBL/GenBank/DDBJ databases">
        <title>Black Yeasts Isolated from many extreme environments.</title>
        <authorList>
            <person name="Coleine C."/>
            <person name="Stajich J.E."/>
            <person name="Selbmann L."/>
        </authorList>
    </citation>
    <scope>NUCLEOTIDE SEQUENCE</scope>
    <source>
        <strain evidence="3">CCFEE 5810</strain>
    </source>
</reference>
<sequence length="178" mass="18422">MHLSVITLTVSLLSAAAADSFLQATALVTNAQNHTELQCWKFNTPPNISSAAGTSGAATFTFTGTTKTTITVLPGRFDGGTHNAPALQLVAFLSGLAHITLPVPVYGNSTFDEAWIPGGVNGLIIAADATGTGHKTTYPLDEVTVALQIPFASADDLPEHEVTGRGPCRFDTGSAQLV</sequence>
<protein>
    <submittedName>
        <fullName evidence="3">Uncharacterized protein</fullName>
    </submittedName>
</protein>
<dbReference type="AlphaFoldDB" id="A0AAN7VSB6"/>
<keyword evidence="2" id="KW-0732">Signal</keyword>
<name>A0AAN7VSB6_9PEZI</name>
<evidence type="ECO:0000313" key="4">
    <source>
        <dbReference type="Proteomes" id="UP001310594"/>
    </source>
</evidence>
<evidence type="ECO:0000313" key="3">
    <source>
        <dbReference type="EMBL" id="KAK5700909.1"/>
    </source>
</evidence>
<feature type="chain" id="PRO_5042964266" evidence="2">
    <location>
        <begin position="19"/>
        <end position="178"/>
    </location>
</feature>
<gene>
    <name evidence="3" type="ORF">LTR97_005427</name>
</gene>
<comment type="caution">
    <text evidence="3">The sequence shown here is derived from an EMBL/GenBank/DDBJ whole genome shotgun (WGS) entry which is preliminary data.</text>
</comment>
<organism evidence="3 4">
    <name type="scientific">Elasticomyces elasticus</name>
    <dbReference type="NCBI Taxonomy" id="574655"/>
    <lineage>
        <taxon>Eukaryota</taxon>
        <taxon>Fungi</taxon>
        <taxon>Dikarya</taxon>
        <taxon>Ascomycota</taxon>
        <taxon>Pezizomycotina</taxon>
        <taxon>Dothideomycetes</taxon>
        <taxon>Dothideomycetidae</taxon>
        <taxon>Mycosphaerellales</taxon>
        <taxon>Teratosphaeriaceae</taxon>
        <taxon>Elasticomyces</taxon>
    </lineage>
</organism>
<evidence type="ECO:0000256" key="1">
    <source>
        <dbReference type="SAM" id="MobiDB-lite"/>
    </source>
</evidence>
<evidence type="ECO:0000256" key="2">
    <source>
        <dbReference type="SAM" id="SignalP"/>
    </source>
</evidence>
<feature type="signal peptide" evidence="2">
    <location>
        <begin position="1"/>
        <end position="18"/>
    </location>
</feature>
<accession>A0AAN7VSB6</accession>
<feature type="region of interest" description="Disordered" evidence="1">
    <location>
        <begin position="158"/>
        <end position="178"/>
    </location>
</feature>
<dbReference type="Proteomes" id="UP001310594">
    <property type="component" value="Unassembled WGS sequence"/>
</dbReference>
<dbReference type="EMBL" id="JAVRQU010000007">
    <property type="protein sequence ID" value="KAK5700909.1"/>
    <property type="molecule type" value="Genomic_DNA"/>
</dbReference>
<proteinExistence type="predicted"/>